<proteinExistence type="predicted"/>
<dbReference type="EMBL" id="ASGP02000003">
    <property type="protein sequence ID" value="KAH9516106.1"/>
    <property type="molecule type" value="Genomic_DNA"/>
</dbReference>
<organism evidence="2 3">
    <name type="scientific">Dermatophagoides farinae</name>
    <name type="common">American house dust mite</name>
    <dbReference type="NCBI Taxonomy" id="6954"/>
    <lineage>
        <taxon>Eukaryota</taxon>
        <taxon>Metazoa</taxon>
        <taxon>Ecdysozoa</taxon>
        <taxon>Arthropoda</taxon>
        <taxon>Chelicerata</taxon>
        <taxon>Arachnida</taxon>
        <taxon>Acari</taxon>
        <taxon>Acariformes</taxon>
        <taxon>Sarcoptiformes</taxon>
        <taxon>Astigmata</taxon>
        <taxon>Psoroptidia</taxon>
        <taxon>Analgoidea</taxon>
        <taxon>Pyroglyphidae</taxon>
        <taxon>Dermatophagoidinae</taxon>
        <taxon>Dermatophagoides</taxon>
    </lineage>
</organism>
<evidence type="ECO:0000313" key="3">
    <source>
        <dbReference type="Proteomes" id="UP000790347"/>
    </source>
</evidence>
<reference evidence="2" key="1">
    <citation type="submission" date="2013-05" db="EMBL/GenBank/DDBJ databases">
        <authorList>
            <person name="Yim A.K.Y."/>
            <person name="Chan T.F."/>
            <person name="Ji K.M."/>
            <person name="Liu X.Y."/>
            <person name="Zhou J.W."/>
            <person name="Li R.Q."/>
            <person name="Yang K.Y."/>
            <person name="Li J."/>
            <person name="Li M."/>
            <person name="Law P.T.W."/>
            <person name="Wu Y.L."/>
            <person name="Cai Z.L."/>
            <person name="Qin H."/>
            <person name="Bao Y."/>
            <person name="Leung R.K.K."/>
            <person name="Ng P.K.S."/>
            <person name="Zou J."/>
            <person name="Zhong X.J."/>
            <person name="Ran P.X."/>
            <person name="Zhong N.S."/>
            <person name="Liu Z.G."/>
            <person name="Tsui S.K.W."/>
        </authorList>
    </citation>
    <scope>NUCLEOTIDE SEQUENCE</scope>
    <source>
        <strain evidence="2">Derf</strain>
        <tissue evidence="2">Whole organism</tissue>
    </source>
</reference>
<dbReference type="Proteomes" id="UP000790347">
    <property type="component" value="Unassembled WGS sequence"/>
</dbReference>
<dbReference type="AlphaFoldDB" id="A0A922I122"/>
<protein>
    <submittedName>
        <fullName evidence="2">Uncharacterized protein</fullName>
    </submittedName>
</protein>
<feature type="transmembrane region" description="Helical" evidence="1">
    <location>
        <begin position="263"/>
        <end position="282"/>
    </location>
</feature>
<gene>
    <name evidence="2" type="ORF">DERF_006868</name>
</gene>
<feature type="transmembrane region" description="Helical" evidence="1">
    <location>
        <begin position="165"/>
        <end position="188"/>
    </location>
</feature>
<feature type="transmembrane region" description="Helical" evidence="1">
    <location>
        <begin position="92"/>
        <end position="113"/>
    </location>
</feature>
<feature type="transmembrane region" description="Helical" evidence="1">
    <location>
        <begin position="233"/>
        <end position="257"/>
    </location>
</feature>
<feature type="transmembrane region" description="Helical" evidence="1">
    <location>
        <begin position="45"/>
        <end position="63"/>
    </location>
</feature>
<sequence length="362" mass="43113">MMNDEFGKANLIDWMCYYFGINFNSHDRNIGTPTKPVDLRQWPSIVNNFWNLILFIVVIYSIYTRQNLKYLNYNNSDLGNAFLRFIYQSYDYAYELAYVIQALYLFYYGPCLVRLLRDKMLIQVYESQSYTRLCIVATTVITLNHITYVLFYWPLLIKCLTNGYLLQIIGYFVIHSNIYLYLLVFHYVKRATHIQLSRILYNLRHLSSFNHDADRLIMSLRSLALINHQLNGLFSWSFLMFSTCTALDFIVTIANLVKRSEAMLTNCSFFLCILTYWLYLFWIDSHIQQMTQLMRQTISQMLSKHRALNQHGQKVRIKLIEMEVYFEFLPTNALDICQLDLQFLLDIFCFVMNYTLLIGQTQ</sequence>
<keyword evidence="1" id="KW-0472">Membrane</keyword>
<keyword evidence="1" id="KW-0812">Transmembrane</keyword>
<comment type="caution">
    <text evidence="2">The sequence shown here is derived from an EMBL/GenBank/DDBJ whole genome shotgun (WGS) entry which is preliminary data.</text>
</comment>
<name>A0A922I122_DERFA</name>
<evidence type="ECO:0000313" key="2">
    <source>
        <dbReference type="EMBL" id="KAH9516106.1"/>
    </source>
</evidence>
<keyword evidence="1" id="KW-1133">Transmembrane helix</keyword>
<reference evidence="2" key="2">
    <citation type="journal article" date="2022" name="Res Sq">
        <title>Comparative Genomics Reveals Insights into the Divergent Evolution of Astigmatic Mites and Household Pest Adaptations.</title>
        <authorList>
            <person name="Xiong Q."/>
            <person name="Wan A.T.-Y."/>
            <person name="Liu X.-Y."/>
            <person name="Fung C.S.-H."/>
            <person name="Xiao X."/>
            <person name="Malainual N."/>
            <person name="Hou J."/>
            <person name="Wang L."/>
            <person name="Wang M."/>
            <person name="Yang K."/>
            <person name="Cui Y."/>
            <person name="Leung E."/>
            <person name="Nong W."/>
            <person name="Shin S.-K."/>
            <person name="Au S."/>
            <person name="Jeong K.Y."/>
            <person name="Chew F.T."/>
            <person name="Hui J."/>
            <person name="Leung T.F."/>
            <person name="Tungtrongchitr A."/>
            <person name="Zhong N."/>
            <person name="Liu Z."/>
            <person name="Tsui S."/>
        </authorList>
    </citation>
    <scope>NUCLEOTIDE SEQUENCE</scope>
    <source>
        <strain evidence="2">Derf</strain>
        <tissue evidence="2">Whole organism</tissue>
    </source>
</reference>
<evidence type="ECO:0000256" key="1">
    <source>
        <dbReference type="SAM" id="Phobius"/>
    </source>
</evidence>
<accession>A0A922I122</accession>
<feature type="transmembrane region" description="Helical" evidence="1">
    <location>
        <begin position="133"/>
        <end position="153"/>
    </location>
</feature>
<keyword evidence="3" id="KW-1185">Reference proteome</keyword>